<keyword evidence="2" id="KW-1185">Reference proteome</keyword>
<dbReference type="Proteomes" id="UP000694422">
    <property type="component" value="Unplaced"/>
</dbReference>
<dbReference type="Ensembl" id="ENSSDAT00000014058.1">
    <property type="protein sequence ID" value="ENSSDAP00000012426.1"/>
    <property type="gene ID" value="ENSSDAG00000011195.1"/>
</dbReference>
<reference evidence="1" key="2">
    <citation type="submission" date="2025-09" db="UniProtKB">
        <authorList>
            <consortium name="Ensembl"/>
        </authorList>
    </citation>
    <scope>IDENTIFICATION</scope>
</reference>
<organism evidence="1 2">
    <name type="scientific">Spermophilus dauricus</name>
    <name type="common">Daurian ground squirrel</name>
    <dbReference type="NCBI Taxonomy" id="99837"/>
    <lineage>
        <taxon>Eukaryota</taxon>
        <taxon>Metazoa</taxon>
        <taxon>Chordata</taxon>
        <taxon>Craniata</taxon>
        <taxon>Vertebrata</taxon>
        <taxon>Euteleostomi</taxon>
        <taxon>Mammalia</taxon>
        <taxon>Eutheria</taxon>
        <taxon>Euarchontoglires</taxon>
        <taxon>Glires</taxon>
        <taxon>Rodentia</taxon>
        <taxon>Sciuromorpha</taxon>
        <taxon>Sciuridae</taxon>
        <taxon>Xerinae</taxon>
        <taxon>Marmotini</taxon>
        <taxon>Spermophilus</taxon>
    </lineage>
</organism>
<name>A0A8C9PUS3_SPEDA</name>
<sequence length="68" mass="7537">LLSELMTGNAITLKLKELIEVQVGEQFWAKPGDLSRSGAAVCEFFLKAACGKGKRLRFSKMPLHYLVP</sequence>
<protein>
    <submittedName>
        <fullName evidence="1">Uncharacterized protein</fullName>
    </submittedName>
</protein>
<dbReference type="AlphaFoldDB" id="A0A8C9PUS3"/>
<evidence type="ECO:0000313" key="2">
    <source>
        <dbReference type="Proteomes" id="UP000694422"/>
    </source>
</evidence>
<reference evidence="1" key="1">
    <citation type="submission" date="2025-08" db="UniProtKB">
        <authorList>
            <consortium name="Ensembl"/>
        </authorList>
    </citation>
    <scope>IDENTIFICATION</scope>
</reference>
<accession>A0A8C9PUS3</accession>
<proteinExistence type="predicted"/>
<evidence type="ECO:0000313" key="1">
    <source>
        <dbReference type="Ensembl" id="ENSSDAP00000012426.1"/>
    </source>
</evidence>